<protein>
    <recommendedName>
        <fullName evidence="3">Carboxymuconolactone decarboxylase-like domain-containing protein</fullName>
    </recommendedName>
</protein>
<dbReference type="SUPFAM" id="SSF69118">
    <property type="entry name" value="AhpD-like"/>
    <property type="match status" value="1"/>
</dbReference>
<dbReference type="RefSeq" id="XP_016642891.1">
    <property type="nucleotide sequence ID" value="XM_016787389.1"/>
</dbReference>
<name>A0A084G6Y0_PSEDA</name>
<accession>A0A084G6Y0</accession>
<organism evidence="1 2">
    <name type="scientific">Pseudallescheria apiosperma</name>
    <name type="common">Scedosporium apiospermum</name>
    <dbReference type="NCBI Taxonomy" id="563466"/>
    <lineage>
        <taxon>Eukaryota</taxon>
        <taxon>Fungi</taxon>
        <taxon>Dikarya</taxon>
        <taxon>Ascomycota</taxon>
        <taxon>Pezizomycotina</taxon>
        <taxon>Sordariomycetes</taxon>
        <taxon>Hypocreomycetidae</taxon>
        <taxon>Microascales</taxon>
        <taxon>Microascaceae</taxon>
        <taxon>Scedosporium</taxon>
    </lineage>
</organism>
<dbReference type="VEuPathDB" id="FungiDB:SAPIO_CDS4965"/>
<keyword evidence="2" id="KW-1185">Reference proteome</keyword>
<proteinExistence type="predicted"/>
<dbReference type="AlphaFoldDB" id="A0A084G6Y0"/>
<sequence>MAAAKSEDFNAKYTDANLASDAAPYDSERLCNLVKILEDADNGSISTAAPAILAGMLCAQKRGDAVPKLYRDIVSGKSNNDKKAIFFGMKRATNLTWAFVGLPNCIPACLGLINELRRDNIAVPSEVDRAPFNEVDWSTKGKETNRQIYRAVGNSEVGQMIAQYFPELSYIANAAVFGYLIGGSVKEQALPLCEIIVAGAIAAMGATRQARSHFKGSMGLGISQAAVDAVWGVAQQVAAWNTTKLPGDINVAALAEEVKANLAQIMDGPSS</sequence>
<gene>
    <name evidence="1" type="ORF">SAPIO_CDS4965</name>
</gene>
<evidence type="ECO:0000313" key="1">
    <source>
        <dbReference type="EMBL" id="KEZ43092.1"/>
    </source>
</evidence>
<evidence type="ECO:0008006" key="3">
    <source>
        <dbReference type="Google" id="ProtNLM"/>
    </source>
</evidence>
<dbReference type="GeneID" id="27724037"/>
<dbReference type="KEGG" id="sapo:SAPIO_CDS4965"/>
<evidence type="ECO:0000313" key="2">
    <source>
        <dbReference type="Proteomes" id="UP000028545"/>
    </source>
</evidence>
<dbReference type="OrthoDB" id="3707757at2759"/>
<dbReference type="Proteomes" id="UP000028545">
    <property type="component" value="Unassembled WGS sequence"/>
</dbReference>
<dbReference type="HOGENOM" id="CLU_091058_0_0_1"/>
<reference evidence="1 2" key="1">
    <citation type="journal article" date="2014" name="Genome Announc.">
        <title>Draft genome sequence of the pathogenic fungus Scedosporium apiospermum.</title>
        <authorList>
            <person name="Vandeputte P."/>
            <person name="Ghamrawi S."/>
            <person name="Rechenmann M."/>
            <person name="Iltis A."/>
            <person name="Giraud S."/>
            <person name="Fleury M."/>
            <person name="Thornton C."/>
            <person name="Delhaes L."/>
            <person name="Meyer W."/>
            <person name="Papon N."/>
            <person name="Bouchara J.P."/>
        </authorList>
    </citation>
    <scope>NUCLEOTIDE SEQUENCE [LARGE SCALE GENOMIC DNA]</scope>
    <source>
        <strain evidence="1 2">IHEM 14462</strain>
    </source>
</reference>
<dbReference type="Gene3D" id="1.20.1290.10">
    <property type="entry name" value="AhpD-like"/>
    <property type="match status" value="1"/>
</dbReference>
<dbReference type="EMBL" id="JOWA01000096">
    <property type="protein sequence ID" value="KEZ43092.1"/>
    <property type="molecule type" value="Genomic_DNA"/>
</dbReference>
<comment type="caution">
    <text evidence="1">The sequence shown here is derived from an EMBL/GenBank/DDBJ whole genome shotgun (WGS) entry which is preliminary data.</text>
</comment>
<dbReference type="OMA" id="NCMPACF"/>
<dbReference type="InterPro" id="IPR029032">
    <property type="entry name" value="AhpD-like"/>
</dbReference>